<comment type="caution">
    <text evidence="9">The sequence shown here is derived from an EMBL/GenBank/DDBJ whole genome shotgun (WGS) entry which is preliminary data.</text>
</comment>
<feature type="chain" id="PRO_5026899755" description="peptidylprolyl isomerase" evidence="6">
    <location>
        <begin position="25"/>
        <end position="384"/>
    </location>
</feature>
<dbReference type="Gene3D" id="2.40.100.10">
    <property type="entry name" value="Cyclophilin-like"/>
    <property type="match status" value="1"/>
</dbReference>
<dbReference type="EC" id="5.2.1.8" evidence="2 5"/>
<dbReference type="Pfam" id="PF00254">
    <property type="entry name" value="FKBP_C"/>
    <property type="match status" value="1"/>
</dbReference>
<dbReference type="Pfam" id="PF00160">
    <property type="entry name" value="Pro_isomerase"/>
    <property type="match status" value="1"/>
</dbReference>
<proteinExistence type="predicted"/>
<accession>A0A6P0UM77</accession>
<dbReference type="InterPro" id="IPR001179">
    <property type="entry name" value="PPIase_FKBP_dom"/>
</dbReference>
<dbReference type="GO" id="GO:0003755">
    <property type="term" value="F:peptidyl-prolyl cis-trans isomerase activity"/>
    <property type="evidence" value="ECO:0007669"/>
    <property type="project" value="UniProtKB-KW"/>
</dbReference>
<evidence type="ECO:0000256" key="6">
    <source>
        <dbReference type="SAM" id="SignalP"/>
    </source>
</evidence>
<evidence type="ECO:0000256" key="3">
    <source>
        <dbReference type="ARBA" id="ARBA00023110"/>
    </source>
</evidence>
<evidence type="ECO:0000259" key="8">
    <source>
        <dbReference type="PROSITE" id="PS50072"/>
    </source>
</evidence>
<feature type="domain" description="PPIase cyclophilin-type" evidence="8">
    <location>
        <begin position="39"/>
        <end position="195"/>
    </location>
</feature>
<gene>
    <name evidence="9" type="ORF">GWK08_01750</name>
</gene>
<dbReference type="SUPFAM" id="SSF54534">
    <property type="entry name" value="FKBP-like"/>
    <property type="match status" value="1"/>
</dbReference>
<dbReference type="EMBL" id="JAABOO010000001">
    <property type="protein sequence ID" value="NER12153.1"/>
    <property type="molecule type" value="Genomic_DNA"/>
</dbReference>
<organism evidence="9 10">
    <name type="scientific">Leptobacterium flavescens</name>
    <dbReference type="NCBI Taxonomy" id="472055"/>
    <lineage>
        <taxon>Bacteria</taxon>
        <taxon>Pseudomonadati</taxon>
        <taxon>Bacteroidota</taxon>
        <taxon>Flavobacteriia</taxon>
        <taxon>Flavobacteriales</taxon>
        <taxon>Flavobacteriaceae</taxon>
        <taxon>Leptobacterium</taxon>
    </lineage>
</organism>
<dbReference type="InterPro" id="IPR029000">
    <property type="entry name" value="Cyclophilin-like_dom_sf"/>
</dbReference>
<dbReference type="Gene3D" id="3.10.50.40">
    <property type="match status" value="1"/>
</dbReference>
<feature type="signal peptide" evidence="6">
    <location>
        <begin position="1"/>
        <end position="24"/>
    </location>
</feature>
<dbReference type="PROSITE" id="PS50059">
    <property type="entry name" value="FKBP_PPIASE"/>
    <property type="match status" value="1"/>
</dbReference>
<comment type="catalytic activity">
    <reaction evidence="1 5">
        <text>[protein]-peptidylproline (omega=180) = [protein]-peptidylproline (omega=0)</text>
        <dbReference type="Rhea" id="RHEA:16237"/>
        <dbReference type="Rhea" id="RHEA-COMP:10747"/>
        <dbReference type="Rhea" id="RHEA-COMP:10748"/>
        <dbReference type="ChEBI" id="CHEBI:83833"/>
        <dbReference type="ChEBI" id="CHEBI:83834"/>
        <dbReference type="EC" id="5.2.1.8"/>
    </reaction>
</comment>
<evidence type="ECO:0000256" key="1">
    <source>
        <dbReference type="ARBA" id="ARBA00000971"/>
    </source>
</evidence>
<dbReference type="InterPro" id="IPR002130">
    <property type="entry name" value="Cyclophilin-type_PPIase_dom"/>
</dbReference>
<dbReference type="PROSITE" id="PS50072">
    <property type="entry name" value="CSA_PPIASE_2"/>
    <property type="match status" value="1"/>
</dbReference>
<evidence type="ECO:0000256" key="5">
    <source>
        <dbReference type="PROSITE-ProRule" id="PRU00277"/>
    </source>
</evidence>
<dbReference type="PRINTS" id="PR00153">
    <property type="entry name" value="CSAPPISMRASE"/>
</dbReference>
<keyword evidence="3 5" id="KW-0697">Rotamase</keyword>
<dbReference type="AlphaFoldDB" id="A0A6P0UM77"/>
<dbReference type="InterPro" id="IPR044666">
    <property type="entry name" value="Cyclophilin_A-like"/>
</dbReference>
<reference evidence="9 10" key="1">
    <citation type="submission" date="2020-01" db="EMBL/GenBank/DDBJ databases">
        <title>Leptobacterium flavescens.</title>
        <authorList>
            <person name="Wang G."/>
        </authorList>
    </citation>
    <scope>NUCLEOTIDE SEQUENCE [LARGE SCALE GENOMIC DNA]</scope>
    <source>
        <strain evidence="9 10">KCTC 22160</strain>
    </source>
</reference>
<protein>
    <recommendedName>
        <fullName evidence="2 5">peptidylprolyl isomerase</fullName>
        <ecNumber evidence="2 5">5.2.1.8</ecNumber>
    </recommendedName>
</protein>
<dbReference type="PANTHER" id="PTHR45625">
    <property type="entry name" value="PEPTIDYL-PROLYL CIS-TRANS ISOMERASE-RELATED"/>
    <property type="match status" value="1"/>
</dbReference>
<dbReference type="CDD" id="cd00317">
    <property type="entry name" value="cyclophilin"/>
    <property type="match status" value="1"/>
</dbReference>
<sequence length="384" mass="41964">MKNLKILILLFIIVLTGCKTGNHADLGDGVFADMQTSKGEIIVKLEHEATPVTVANFVSLAEGTSPFVADEYKGKKYYDGIIFHRVMENFMIQCGDPTGTGGGSPGYKFDNEIVDSLVHNRGVISMANAGGTNTNGSQFFITHVDYPNLNGGYSVFGKVVKGMDVVDSIATTETKVEGRLKNKPVKDIILKSVEIIRNGRDAKKFDAVQVMTDYFDGVAKREEEAKKIREEKIAAASEAAMKLVKEFESQKGQAKELPSGLKVFYINQANGQKPATGQNVLVNYAGYFTDGRLFDSNIKEIEELHNKYNAVKEQRGGYFPVPMTYSPEANLIPGFREGLQQLKVGDKARVFVPSHLGYGSAGAGGVIPPNADLVFDLEITEIKK</sequence>
<evidence type="ECO:0000313" key="10">
    <source>
        <dbReference type="Proteomes" id="UP000468581"/>
    </source>
</evidence>
<name>A0A6P0UM77_9FLAO</name>
<keyword evidence="10" id="KW-1185">Reference proteome</keyword>
<dbReference type="Proteomes" id="UP000468581">
    <property type="component" value="Unassembled WGS sequence"/>
</dbReference>
<feature type="domain" description="PPIase FKBP-type" evidence="7">
    <location>
        <begin position="277"/>
        <end position="383"/>
    </location>
</feature>
<dbReference type="PROSITE" id="PS51257">
    <property type="entry name" value="PROKAR_LIPOPROTEIN"/>
    <property type="match status" value="1"/>
</dbReference>
<dbReference type="SUPFAM" id="SSF50891">
    <property type="entry name" value="Cyclophilin-like"/>
    <property type="match status" value="1"/>
</dbReference>
<dbReference type="PANTHER" id="PTHR45625:SF4">
    <property type="entry name" value="PEPTIDYLPROLYL ISOMERASE DOMAIN AND WD REPEAT-CONTAINING PROTEIN 1"/>
    <property type="match status" value="1"/>
</dbReference>
<keyword evidence="6" id="KW-0732">Signal</keyword>
<evidence type="ECO:0000256" key="4">
    <source>
        <dbReference type="ARBA" id="ARBA00023235"/>
    </source>
</evidence>
<evidence type="ECO:0000259" key="7">
    <source>
        <dbReference type="PROSITE" id="PS50059"/>
    </source>
</evidence>
<dbReference type="RefSeq" id="WP_163605187.1">
    <property type="nucleotide sequence ID" value="NZ_JAABOO010000001.1"/>
</dbReference>
<evidence type="ECO:0000256" key="2">
    <source>
        <dbReference type="ARBA" id="ARBA00013194"/>
    </source>
</evidence>
<evidence type="ECO:0000313" key="9">
    <source>
        <dbReference type="EMBL" id="NER12153.1"/>
    </source>
</evidence>
<keyword evidence="4 5" id="KW-0413">Isomerase</keyword>
<dbReference type="InterPro" id="IPR046357">
    <property type="entry name" value="PPIase_dom_sf"/>
</dbReference>